<reference evidence="2" key="1">
    <citation type="journal article" date="2022" name="Mol. Ecol. Resour.">
        <title>The genomes of chicory, endive, great burdock and yacon provide insights into Asteraceae palaeo-polyploidization history and plant inulin production.</title>
        <authorList>
            <person name="Fan W."/>
            <person name="Wang S."/>
            <person name="Wang H."/>
            <person name="Wang A."/>
            <person name="Jiang F."/>
            <person name="Liu H."/>
            <person name="Zhao H."/>
            <person name="Xu D."/>
            <person name="Zhang Y."/>
        </authorList>
    </citation>
    <scope>NUCLEOTIDE SEQUENCE [LARGE SCALE GENOMIC DNA]</scope>
    <source>
        <strain evidence="2">cv. Yunnan</strain>
    </source>
</reference>
<sequence>MIKNSLLVRFSKNDWIGFENAMEFEKSFEAAHHSKKEWNDSEIPKEAVKTRNEAVVELASEIDTRNENLDYLQYNFLLRDKKDAAACTGEC</sequence>
<dbReference type="Proteomes" id="UP001056120">
    <property type="component" value="Linkage Group LG17"/>
</dbReference>
<comment type="caution">
    <text evidence="1">The sequence shown here is derived from an EMBL/GenBank/DDBJ whole genome shotgun (WGS) entry which is preliminary data.</text>
</comment>
<protein>
    <submittedName>
        <fullName evidence="1">Uncharacterized protein</fullName>
    </submittedName>
</protein>
<reference evidence="1 2" key="2">
    <citation type="journal article" date="2022" name="Mol. Ecol. Resour.">
        <title>The genomes of chicory, endive, great burdock and yacon provide insights into Asteraceae paleo-polyploidization history and plant inulin production.</title>
        <authorList>
            <person name="Fan W."/>
            <person name="Wang S."/>
            <person name="Wang H."/>
            <person name="Wang A."/>
            <person name="Jiang F."/>
            <person name="Liu H."/>
            <person name="Zhao H."/>
            <person name="Xu D."/>
            <person name="Zhang Y."/>
        </authorList>
    </citation>
    <scope>NUCLEOTIDE SEQUENCE [LARGE SCALE GENOMIC DNA]</scope>
    <source>
        <strain evidence="2">cv. Yunnan</strain>
        <tissue evidence="1">Leaves</tissue>
    </source>
</reference>
<gene>
    <name evidence="1" type="ORF">L1987_53724</name>
</gene>
<evidence type="ECO:0000313" key="2">
    <source>
        <dbReference type="Proteomes" id="UP001056120"/>
    </source>
</evidence>
<proteinExistence type="predicted"/>
<accession>A0ACB9EX17</accession>
<organism evidence="1 2">
    <name type="scientific">Smallanthus sonchifolius</name>
    <dbReference type="NCBI Taxonomy" id="185202"/>
    <lineage>
        <taxon>Eukaryota</taxon>
        <taxon>Viridiplantae</taxon>
        <taxon>Streptophyta</taxon>
        <taxon>Embryophyta</taxon>
        <taxon>Tracheophyta</taxon>
        <taxon>Spermatophyta</taxon>
        <taxon>Magnoliopsida</taxon>
        <taxon>eudicotyledons</taxon>
        <taxon>Gunneridae</taxon>
        <taxon>Pentapetalae</taxon>
        <taxon>asterids</taxon>
        <taxon>campanulids</taxon>
        <taxon>Asterales</taxon>
        <taxon>Asteraceae</taxon>
        <taxon>Asteroideae</taxon>
        <taxon>Heliantheae alliance</taxon>
        <taxon>Millerieae</taxon>
        <taxon>Smallanthus</taxon>
    </lineage>
</organism>
<name>A0ACB9EX17_9ASTR</name>
<dbReference type="EMBL" id="CM042034">
    <property type="protein sequence ID" value="KAI3763270.1"/>
    <property type="molecule type" value="Genomic_DNA"/>
</dbReference>
<evidence type="ECO:0000313" key="1">
    <source>
        <dbReference type="EMBL" id="KAI3763270.1"/>
    </source>
</evidence>
<keyword evidence="2" id="KW-1185">Reference proteome</keyword>